<evidence type="ECO:0000256" key="1">
    <source>
        <dbReference type="SAM" id="Phobius"/>
    </source>
</evidence>
<keyword evidence="1" id="KW-0812">Transmembrane</keyword>
<evidence type="ECO:0008006" key="4">
    <source>
        <dbReference type="Google" id="ProtNLM"/>
    </source>
</evidence>
<gene>
    <name evidence="2" type="ORF">AVJ23_11935</name>
</gene>
<keyword evidence="1" id="KW-1133">Transmembrane helix</keyword>
<organism evidence="2 3">
    <name type="scientific">Pseudoponticoccus marisrubri</name>
    <dbReference type="NCBI Taxonomy" id="1685382"/>
    <lineage>
        <taxon>Bacteria</taxon>
        <taxon>Pseudomonadati</taxon>
        <taxon>Pseudomonadota</taxon>
        <taxon>Alphaproteobacteria</taxon>
        <taxon>Rhodobacterales</taxon>
        <taxon>Roseobacteraceae</taxon>
        <taxon>Pseudoponticoccus</taxon>
    </lineage>
</organism>
<feature type="transmembrane region" description="Helical" evidence="1">
    <location>
        <begin position="51"/>
        <end position="77"/>
    </location>
</feature>
<evidence type="ECO:0000313" key="2">
    <source>
        <dbReference type="EMBL" id="KUF10582.1"/>
    </source>
</evidence>
<dbReference type="RefSeq" id="WP_058862421.1">
    <property type="nucleotide sequence ID" value="NZ_LPXO01000006.1"/>
</dbReference>
<evidence type="ECO:0000313" key="3">
    <source>
        <dbReference type="Proteomes" id="UP000054396"/>
    </source>
</evidence>
<dbReference type="STRING" id="1685382.AVJ23_11935"/>
<sequence length="135" mass="13817">MTQPDPDPTLRDAPDILGEAMTHVTGLIRAEAALARSEIAAGLTKMRHGAVLIAVAALVGLAAVHALAAALALALIALGLPPLAATALVALLLVAACAGLALMGRKRLNTDALVPEQALRNIEKDIRSAREMTHG</sequence>
<dbReference type="Proteomes" id="UP000054396">
    <property type="component" value="Unassembled WGS sequence"/>
</dbReference>
<keyword evidence="1" id="KW-0472">Membrane</keyword>
<accession>A0A0W7WJ91</accession>
<name>A0A0W7WJ91_9RHOB</name>
<protein>
    <recommendedName>
        <fullName evidence="4">Phage holin family protein</fullName>
    </recommendedName>
</protein>
<feature type="transmembrane region" description="Helical" evidence="1">
    <location>
        <begin position="83"/>
        <end position="103"/>
    </location>
</feature>
<reference evidence="2 3" key="1">
    <citation type="submission" date="2015-12" db="EMBL/GenBank/DDBJ databases">
        <authorList>
            <person name="Shamseldin A."/>
            <person name="Moawad H."/>
            <person name="Abd El-Rahim W.M."/>
            <person name="Sadowsky M.J."/>
        </authorList>
    </citation>
    <scope>NUCLEOTIDE SEQUENCE [LARGE SCALE GENOMIC DNA]</scope>
    <source>
        <strain evidence="2 3">SJ5A-1</strain>
    </source>
</reference>
<proteinExistence type="predicted"/>
<keyword evidence="3" id="KW-1185">Reference proteome</keyword>
<comment type="caution">
    <text evidence="2">The sequence shown here is derived from an EMBL/GenBank/DDBJ whole genome shotgun (WGS) entry which is preliminary data.</text>
</comment>
<dbReference type="AlphaFoldDB" id="A0A0W7WJ91"/>
<dbReference type="EMBL" id="LPXO01000006">
    <property type="protein sequence ID" value="KUF10582.1"/>
    <property type="molecule type" value="Genomic_DNA"/>
</dbReference>
<dbReference type="InterPro" id="IPR009937">
    <property type="entry name" value="Phage_holin_3_6"/>
</dbReference>
<dbReference type="Pfam" id="PF07332">
    <property type="entry name" value="Phage_holin_3_6"/>
    <property type="match status" value="1"/>
</dbReference>